<dbReference type="InterPro" id="IPR036465">
    <property type="entry name" value="vWFA_dom_sf"/>
</dbReference>
<comment type="caution">
    <text evidence="3">The sequence shown here is derived from an EMBL/GenBank/DDBJ whole genome shotgun (WGS) entry which is preliminary data.</text>
</comment>
<dbReference type="InterPro" id="IPR010734">
    <property type="entry name" value="Copine_C"/>
</dbReference>
<protein>
    <submittedName>
        <fullName evidence="3">Copine-domain-containing protein</fullName>
    </submittedName>
</protein>
<evidence type="ECO:0000313" key="3">
    <source>
        <dbReference type="EMBL" id="EIE24289.1"/>
    </source>
</evidence>
<dbReference type="AlphaFoldDB" id="I0Z0X0"/>
<dbReference type="Pfam" id="PF07002">
    <property type="entry name" value="Copine"/>
    <property type="match status" value="1"/>
</dbReference>
<dbReference type="SUPFAM" id="SSF53300">
    <property type="entry name" value="vWA-like"/>
    <property type="match status" value="1"/>
</dbReference>
<dbReference type="GO" id="GO:0005634">
    <property type="term" value="C:nucleus"/>
    <property type="evidence" value="ECO:0007669"/>
    <property type="project" value="TreeGrafter"/>
</dbReference>
<dbReference type="GO" id="GO:0016567">
    <property type="term" value="P:protein ubiquitination"/>
    <property type="evidence" value="ECO:0007669"/>
    <property type="project" value="TreeGrafter"/>
</dbReference>
<feature type="region of interest" description="Disordered" evidence="1">
    <location>
        <begin position="26"/>
        <end position="48"/>
    </location>
</feature>
<name>I0Z0X0_COCSC</name>
<feature type="domain" description="VWFA" evidence="2">
    <location>
        <begin position="82"/>
        <end position="285"/>
    </location>
</feature>
<dbReference type="OrthoDB" id="5855668at2759"/>
<dbReference type="SMART" id="SM00327">
    <property type="entry name" value="VWA"/>
    <property type="match status" value="1"/>
</dbReference>
<dbReference type="RefSeq" id="XP_005648833.1">
    <property type="nucleotide sequence ID" value="XM_005648776.1"/>
</dbReference>
<evidence type="ECO:0000313" key="4">
    <source>
        <dbReference type="Proteomes" id="UP000007264"/>
    </source>
</evidence>
<dbReference type="KEGG" id="csl:COCSUDRAFT_14752"/>
<dbReference type="Proteomes" id="UP000007264">
    <property type="component" value="Unassembled WGS sequence"/>
</dbReference>
<dbReference type="EMBL" id="AGSI01000006">
    <property type="protein sequence ID" value="EIE24289.1"/>
    <property type="molecule type" value="Genomic_DNA"/>
</dbReference>
<dbReference type="eggNOG" id="KOG1327">
    <property type="taxonomic scope" value="Eukaryota"/>
</dbReference>
<organism evidence="3 4">
    <name type="scientific">Coccomyxa subellipsoidea (strain C-169)</name>
    <name type="common">Green microalga</name>
    <dbReference type="NCBI Taxonomy" id="574566"/>
    <lineage>
        <taxon>Eukaryota</taxon>
        <taxon>Viridiplantae</taxon>
        <taxon>Chlorophyta</taxon>
        <taxon>core chlorophytes</taxon>
        <taxon>Trebouxiophyceae</taxon>
        <taxon>Trebouxiophyceae incertae sedis</taxon>
        <taxon>Coccomyxaceae</taxon>
        <taxon>Coccomyxa</taxon>
        <taxon>Coccomyxa subellipsoidea</taxon>
    </lineage>
</organism>
<proteinExistence type="predicted"/>
<evidence type="ECO:0000256" key="1">
    <source>
        <dbReference type="SAM" id="MobiDB-lite"/>
    </source>
</evidence>
<dbReference type="GeneID" id="17042287"/>
<accession>I0Z0X0</accession>
<dbReference type="PANTHER" id="PTHR45751">
    <property type="entry name" value="COPINE FAMILY PROTEIN 1"/>
    <property type="match status" value="1"/>
</dbReference>
<sequence>MPQRPGDWQTVEHLQLYHRVAHRARGLPPLPAPAKTHRTPQPPDTSHLASRCRSTVQFRAIKDRFSRLEDVQNALRTNGLESSQLVVGIDFTKSNEWTGKYSFGGLSLHHVGQQPNPYEQAFSIIGRTLAPFDDDNLIPAYGFGDASTHDTHVFSFLPNSQPSQGLDQVLWRYRSIVPHVKLSGPTSFAPLIHQAIRDTAASGMQYHILLLLADGQVTRSVDMGPGEYSPPERATMDAIVAASYFPLSIVMVGLGDGPFDTMREFDDALPTRRFDNFQFVDFTSLMREAAGMPSARAEALFALRALMEIPDQYRTIMRLGLIGSTPNPSIMARLMPPALGPPPPVLAADTALSSGIPSSNPVATHGSYGSPNVAHSEVIVC</sequence>
<dbReference type="InterPro" id="IPR002035">
    <property type="entry name" value="VWF_A"/>
</dbReference>
<keyword evidence="4" id="KW-1185">Reference proteome</keyword>
<dbReference type="PANTHER" id="PTHR45751:SF11">
    <property type="entry name" value="COPINE FAMILY PROTEIN 2"/>
    <property type="match status" value="1"/>
</dbReference>
<evidence type="ECO:0000259" key="2">
    <source>
        <dbReference type="SMART" id="SM00327"/>
    </source>
</evidence>
<gene>
    <name evidence="3" type="ORF">COCSUDRAFT_14752</name>
</gene>
<reference evidence="3 4" key="1">
    <citation type="journal article" date="2012" name="Genome Biol.">
        <title>The genome of the polar eukaryotic microalga coccomyxa subellipsoidea reveals traits of cold adaptation.</title>
        <authorList>
            <person name="Blanc G."/>
            <person name="Agarkova I."/>
            <person name="Grimwood J."/>
            <person name="Kuo A."/>
            <person name="Brueggeman A."/>
            <person name="Dunigan D."/>
            <person name="Gurnon J."/>
            <person name="Ladunga I."/>
            <person name="Lindquist E."/>
            <person name="Lucas S."/>
            <person name="Pangilinan J."/>
            <person name="Proschold T."/>
            <person name="Salamov A."/>
            <person name="Schmutz J."/>
            <person name="Weeks D."/>
            <person name="Yamada T."/>
            <person name="Claverie J.M."/>
            <person name="Grigoriev I."/>
            <person name="Van Etten J."/>
            <person name="Lomsadze A."/>
            <person name="Borodovsky M."/>
        </authorList>
    </citation>
    <scope>NUCLEOTIDE SEQUENCE [LARGE SCALE GENOMIC DNA]</scope>
    <source>
        <strain evidence="3 4">C-169</strain>
    </source>
</reference>
<dbReference type="GO" id="GO:0004842">
    <property type="term" value="F:ubiquitin-protein transferase activity"/>
    <property type="evidence" value="ECO:0007669"/>
    <property type="project" value="TreeGrafter"/>
</dbReference>
<dbReference type="InterPro" id="IPR052079">
    <property type="entry name" value="E3_ligase/Copine_domain"/>
</dbReference>